<dbReference type="EMBL" id="KY971610">
    <property type="protein sequence ID" value="ASD52000.1"/>
    <property type="molecule type" value="Genomic_DNA"/>
</dbReference>
<reference evidence="1 2" key="1">
    <citation type="submission" date="2017-04" db="EMBL/GenBank/DDBJ databases">
        <title>Isolation of lytic bacteriophages infecting Pseudomonas strains for biocontrol of fish and shrimp spoilage during chilled storage.</title>
        <authorList>
            <person name="Yang Z."/>
            <person name="Tao X."/>
            <person name="Gao L."/>
            <person name="Rao S."/>
        </authorList>
    </citation>
    <scope>NUCLEOTIDE SEQUENCE [LARGE SCALE GENOMIC DNA]</scope>
</reference>
<name>A0A2U7N2E2_9CAUD</name>
<dbReference type="Proteomes" id="UP000247773">
    <property type="component" value="Genome"/>
</dbReference>
<keyword evidence="2" id="KW-1185">Reference proteome</keyword>
<evidence type="ECO:0000313" key="2">
    <source>
        <dbReference type="Proteomes" id="UP000247773"/>
    </source>
</evidence>
<accession>A0A2U7N2E2</accession>
<protein>
    <submittedName>
        <fullName evidence="1">Uncharacterized protein</fullName>
    </submittedName>
</protein>
<evidence type="ECO:0000313" key="1">
    <source>
        <dbReference type="EMBL" id="ASD52000.1"/>
    </source>
</evidence>
<proteinExistence type="predicted"/>
<organism evidence="1 2">
    <name type="scientific">Pseudomonas phage PspYZU05</name>
    <dbReference type="NCBI Taxonomy" id="1983556"/>
    <lineage>
        <taxon>Viruses</taxon>
        <taxon>Duplodnaviria</taxon>
        <taxon>Heunggongvirae</taxon>
        <taxon>Uroviricota</taxon>
        <taxon>Caudoviricetes</taxon>
        <taxon>Pantevenvirales</taxon>
        <taxon>Straboviridae</taxon>
        <taxon>Jiangsuvirus</taxon>
        <taxon>Jiangsuvirus pspyzu05</taxon>
    </lineage>
</organism>
<gene>
    <name evidence="1" type="ORF">PspYZU05_48</name>
</gene>
<sequence length="159" mass="18040">MAIFDGNGLIEEMLAEMKADRIDKSITNFQSPGGNMSIDSDGGFKRNTRVHVMTAEEVKVKIKLKMGDVPMTVFVHNQRRSFTIAKGSSHIGFFSHNLREKIEDKSFIIPKRNLREYNICKEILSVTLWTGEEFTIETHCCPEILTLLESIFAKSGIIE</sequence>